<dbReference type="PANTHER" id="PTHR43542:SF1">
    <property type="entry name" value="METHYLTRANSFERASE"/>
    <property type="match status" value="1"/>
</dbReference>
<dbReference type="CDD" id="cd02440">
    <property type="entry name" value="AdoMet_MTases"/>
    <property type="match status" value="1"/>
</dbReference>
<evidence type="ECO:0000313" key="4">
    <source>
        <dbReference type="EMBL" id="NED96995.1"/>
    </source>
</evidence>
<name>A0A6N9YPX7_9ACTN</name>
<dbReference type="NCBIfam" id="TIGR00095">
    <property type="entry name" value="16S rRNA (guanine(966)-N(2))-methyltransferase RsmD"/>
    <property type="match status" value="1"/>
</dbReference>
<evidence type="ECO:0000256" key="2">
    <source>
        <dbReference type="ARBA" id="ARBA00022679"/>
    </source>
</evidence>
<protein>
    <submittedName>
        <fullName evidence="4">16S rRNA (Guanine(966)-N(2))-methyltransferase RsmD</fullName>
        <ecNumber evidence="4">2.1.1.171</ecNumber>
    </submittedName>
</protein>
<dbReference type="EC" id="2.1.1.171" evidence="4"/>
<dbReference type="InterPro" id="IPR004398">
    <property type="entry name" value="RNA_MeTrfase_RsmD"/>
</dbReference>
<keyword evidence="5" id="KW-1185">Reference proteome</keyword>
<dbReference type="GO" id="GO:0003676">
    <property type="term" value="F:nucleic acid binding"/>
    <property type="evidence" value="ECO:0007669"/>
    <property type="project" value="InterPro"/>
</dbReference>
<reference evidence="4 5" key="1">
    <citation type="submission" date="2020-02" db="EMBL/GenBank/DDBJ databases">
        <authorList>
            <person name="Li X.-J."/>
            <person name="Feng X.-M."/>
        </authorList>
    </citation>
    <scope>NUCLEOTIDE SEQUENCE [LARGE SCALE GENOMIC DNA]</scope>
    <source>
        <strain evidence="4 5">CGMCC 4.7225</strain>
    </source>
</reference>
<feature type="region of interest" description="Disordered" evidence="3">
    <location>
        <begin position="1"/>
        <end position="23"/>
    </location>
</feature>
<sequence length="186" mass="19390">MTRVVAGAARGRRLKVPPGTTTRPTADRVREAMFSSLESLLGGFSGIRVLDLYAGSGALGLEALSRGAAKVTLVESDARAVRVVRANVAAVGLPGAVVVHDRAERAAPGTDVYDLVVADPPYSVASADVSAILAGLAGRSLAPGAVVVVERDRRSEPLRWPEGVSGLRERRYGETVLWYGRAAGTS</sequence>
<keyword evidence="2 4" id="KW-0808">Transferase</keyword>
<dbReference type="Pfam" id="PF03602">
    <property type="entry name" value="Cons_hypoth95"/>
    <property type="match status" value="1"/>
</dbReference>
<organism evidence="4 5">
    <name type="scientific">Phytoactinopolyspora alkaliphila</name>
    <dbReference type="NCBI Taxonomy" id="1783498"/>
    <lineage>
        <taxon>Bacteria</taxon>
        <taxon>Bacillati</taxon>
        <taxon>Actinomycetota</taxon>
        <taxon>Actinomycetes</taxon>
        <taxon>Jiangellales</taxon>
        <taxon>Jiangellaceae</taxon>
        <taxon>Phytoactinopolyspora</taxon>
    </lineage>
</organism>
<dbReference type="RefSeq" id="WP_163819783.1">
    <property type="nucleotide sequence ID" value="NZ_JAAGOB010000009.1"/>
</dbReference>
<dbReference type="EMBL" id="JAAGOB010000009">
    <property type="protein sequence ID" value="NED96995.1"/>
    <property type="molecule type" value="Genomic_DNA"/>
</dbReference>
<dbReference type="AlphaFoldDB" id="A0A6N9YPX7"/>
<evidence type="ECO:0000256" key="3">
    <source>
        <dbReference type="SAM" id="MobiDB-lite"/>
    </source>
</evidence>
<keyword evidence="1 4" id="KW-0489">Methyltransferase</keyword>
<dbReference type="Proteomes" id="UP000469185">
    <property type="component" value="Unassembled WGS sequence"/>
</dbReference>
<dbReference type="InterPro" id="IPR002052">
    <property type="entry name" value="DNA_methylase_N6_adenine_CS"/>
</dbReference>
<dbReference type="PANTHER" id="PTHR43542">
    <property type="entry name" value="METHYLTRANSFERASE"/>
    <property type="match status" value="1"/>
</dbReference>
<dbReference type="Gene3D" id="3.40.50.150">
    <property type="entry name" value="Vaccinia Virus protein VP39"/>
    <property type="match status" value="1"/>
</dbReference>
<dbReference type="PIRSF" id="PIRSF004553">
    <property type="entry name" value="CHP00095"/>
    <property type="match status" value="1"/>
</dbReference>
<dbReference type="SUPFAM" id="SSF53335">
    <property type="entry name" value="S-adenosyl-L-methionine-dependent methyltransferases"/>
    <property type="match status" value="1"/>
</dbReference>
<gene>
    <name evidence="4" type="primary">rsmD</name>
    <name evidence="4" type="ORF">G1H11_16940</name>
</gene>
<evidence type="ECO:0000256" key="1">
    <source>
        <dbReference type="ARBA" id="ARBA00022603"/>
    </source>
</evidence>
<comment type="caution">
    <text evidence="4">The sequence shown here is derived from an EMBL/GenBank/DDBJ whole genome shotgun (WGS) entry which is preliminary data.</text>
</comment>
<dbReference type="PROSITE" id="PS00092">
    <property type="entry name" value="N6_MTASE"/>
    <property type="match status" value="1"/>
</dbReference>
<accession>A0A6N9YPX7</accession>
<proteinExistence type="predicted"/>
<evidence type="ECO:0000313" key="5">
    <source>
        <dbReference type="Proteomes" id="UP000469185"/>
    </source>
</evidence>
<dbReference type="InterPro" id="IPR029063">
    <property type="entry name" value="SAM-dependent_MTases_sf"/>
</dbReference>
<dbReference type="GO" id="GO:0052913">
    <property type="term" value="F:16S rRNA (guanine(966)-N(2))-methyltransferase activity"/>
    <property type="evidence" value="ECO:0007669"/>
    <property type="project" value="UniProtKB-EC"/>
</dbReference>